<evidence type="ECO:0000313" key="3">
    <source>
        <dbReference type="Proteomes" id="UP000643810"/>
    </source>
</evidence>
<dbReference type="EMBL" id="JACOPG010000003">
    <property type="protein sequence ID" value="MBC5686690.1"/>
    <property type="molecule type" value="Genomic_DNA"/>
</dbReference>
<dbReference type="InterPro" id="IPR001173">
    <property type="entry name" value="Glyco_trans_2-like"/>
</dbReference>
<sequence length="309" mass="36065">MTEQIKVSLCIPTNGIVKWVRPVLDSIYASRCRESEYEVIVTDNGNDPEFQSMMEQYAARYQNLIYKKTDAVQFLNQIEAFKLARGNMIKFINHRYALKEGALQYLIDFSEKYTDKCPGIYFLNQAEKRKETQAVYENFDAYVGALSHWSSWSAGTTIWKKDLEELDFTQTFNKMFPHTDVIFSARKKDMYIIDNTALLTDLEPNASQKGKYDLFDTFAVEYVKIIERLYKDGDITLETFEKVKKENLDLVMSFYVSFVMIKRPCSYDLSNFSDSIVVYYKKGAAFWSAVRYIVKECFKAAGRILHIIK</sequence>
<feature type="domain" description="Glycosyltransferase 2-like" evidence="1">
    <location>
        <begin position="8"/>
        <end position="133"/>
    </location>
</feature>
<protein>
    <submittedName>
        <fullName evidence="2">Glycosyltransferase</fullName>
    </submittedName>
</protein>
<keyword evidence="3" id="KW-1185">Reference proteome</keyword>
<proteinExistence type="predicted"/>
<accession>A0ABR7GGV5</accession>
<evidence type="ECO:0000259" key="1">
    <source>
        <dbReference type="Pfam" id="PF00535"/>
    </source>
</evidence>
<comment type="caution">
    <text evidence="2">The sequence shown here is derived from an EMBL/GenBank/DDBJ whole genome shotgun (WGS) entry which is preliminary data.</text>
</comment>
<reference evidence="2 3" key="1">
    <citation type="submission" date="2020-08" db="EMBL/GenBank/DDBJ databases">
        <title>Genome public.</title>
        <authorList>
            <person name="Liu C."/>
            <person name="Sun Q."/>
        </authorList>
    </citation>
    <scope>NUCLEOTIDE SEQUENCE [LARGE SCALE GENOMIC DNA]</scope>
    <source>
        <strain evidence="2 3">NSJ-9</strain>
    </source>
</reference>
<evidence type="ECO:0000313" key="2">
    <source>
        <dbReference type="EMBL" id="MBC5686690.1"/>
    </source>
</evidence>
<name>A0ABR7GGV5_9FIRM</name>
<organism evidence="2 3">
    <name type="scientific">Roseburia lenta</name>
    <dbReference type="NCBI Taxonomy" id="2763061"/>
    <lineage>
        <taxon>Bacteria</taxon>
        <taxon>Bacillati</taxon>
        <taxon>Bacillota</taxon>
        <taxon>Clostridia</taxon>
        <taxon>Lachnospirales</taxon>
        <taxon>Lachnospiraceae</taxon>
        <taxon>Roseburia</taxon>
    </lineage>
</organism>
<gene>
    <name evidence="2" type="ORF">H8R94_08780</name>
</gene>
<dbReference type="Pfam" id="PF00535">
    <property type="entry name" value="Glycos_transf_2"/>
    <property type="match status" value="1"/>
</dbReference>
<dbReference type="SUPFAM" id="SSF53448">
    <property type="entry name" value="Nucleotide-diphospho-sugar transferases"/>
    <property type="match status" value="1"/>
</dbReference>
<dbReference type="Gene3D" id="3.90.550.10">
    <property type="entry name" value="Spore Coat Polysaccharide Biosynthesis Protein SpsA, Chain A"/>
    <property type="match status" value="1"/>
</dbReference>
<dbReference type="RefSeq" id="WP_186854437.1">
    <property type="nucleotide sequence ID" value="NZ_JACOPG010000003.1"/>
</dbReference>
<dbReference type="InterPro" id="IPR029044">
    <property type="entry name" value="Nucleotide-diphossugar_trans"/>
</dbReference>
<dbReference type="Proteomes" id="UP000643810">
    <property type="component" value="Unassembled WGS sequence"/>
</dbReference>